<comment type="caution">
    <text evidence="1">The sequence shown here is derived from an EMBL/GenBank/DDBJ whole genome shotgun (WGS) entry which is preliminary data.</text>
</comment>
<dbReference type="EMBL" id="QBKT01000009">
    <property type="protein sequence ID" value="PTX59463.1"/>
    <property type="molecule type" value="Genomic_DNA"/>
</dbReference>
<sequence length="67" mass="7517">MKNKINCPVCEKGEIHFDLNFLVTGTSFSCSYSDCLTTIKLPKDSQHSVKSVLEGLKEISLQKKQLI</sequence>
<dbReference type="Proteomes" id="UP000244090">
    <property type="component" value="Unassembled WGS sequence"/>
</dbReference>
<evidence type="ECO:0000313" key="2">
    <source>
        <dbReference type="Proteomes" id="UP000244090"/>
    </source>
</evidence>
<dbReference type="PROSITE" id="PS51257">
    <property type="entry name" value="PROKAR_LIPOPROTEIN"/>
    <property type="match status" value="1"/>
</dbReference>
<accession>A0A2T6BTS2</accession>
<evidence type="ECO:0008006" key="3">
    <source>
        <dbReference type="Google" id="ProtNLM"/>
    </source>
</evidence>
<proteinExistence type="predicted"/>
<gene>
    <name evidence="1" type="ORF">C8N46_10951</name>
</gene>
<dbReference type="OrthoDB" id="771388at2"/>
<dbReference type="RefSeq" id="WP_108116118.1">
    <property type="nucleotide sequence ID" value="NZ_QBKT01000009.1"/>
</dbReference>
<reference evidence="1 2" key="1">
    <citation type="submission" date="2018-04" db="EMBL/GenBank/DDBJ databases">
        <title>Genomic Encyclopedia of Archaeal and Bacterial Type Strains, Phase II (KMG-II): from individual species to whole genera.</title>
        <authorList>
            <person name="Goeker M."/>
        </authorList>
    </citation>
    <scope>NUCLEOTIDE SEQUENCE [LARGE SCALE GENOMIC DNA]</scope>
    <source>
        <strain evidence="1 2">DSM 25731</strain>
    </source>
</reference>
<keyword evidence="2" id="KW-1185">Reference proteome</keyword>
<protein>
    <recommendedName>
        <fullName evidence="3">Ogr/Delta-like zinc finger protein</fullName>
    </recommendedName>
</protein>
<dbReference type="AlphaFoldDB" id="A0A2T6BTS2"/>
<evidence type="ECO:0000313" key="1">
    <source>
        <dbReference type="EMBL" id="PTX59463.1"/>
    </source>
</evidence>
<organism evidence="1 2">
    <name type="scientific">Kordia periserrulae</name>
    <dbReference type="NCBI Taxonomy" id="701523"/>
    <lineage>
        <taxon>Bacteria</taxon>
        <taxon>Pseudomonadati</taxon>
        <taxon>Bacteroidota</taxon>
        <taxon>Flavobacteriia</taxon>
        <taxon>Flavobacteriales</taxon>
        <taxon>Flavobacteriaceae</taxon>
        <taxon>Kordia</taxon>
    </lineage>
</organism>
<name>A0A2T6BTS2_9FLAO</name>